<feature type="non-terminal residue" evidence="1">
    <location>
        <position position="1"/>
    </location>
</feature>
<dbReference type="AlphaFoldDB" id="A0A9P8VW60"/>
<dbReference type="Proteomes" id="UP000777438">
    <property type="component" value="Unassembled WGS sequence"/>
</dbReference>
<name>A0A9P8VW60_9HYPO</name>
<feature type="non-terminal residue" evidence="1">
    <location>
        <position position="147"/>
    </location>
</feature>
<protein>
    <recommendedName>
        <fullName evidence="3">F-box domain-containing protein</fullName>
    </recommendedName>
</protein>
<evidence type="ECO:0000313" key="1">
    <source>
        <dbReference type="EMBL" id="KAH6879818.1"/>
    </source>
</evidence>
<organism evidence="1 2">
    <name type="scientific">Thelonectria olida</name>
    <dbReference type="NCBI Taxonomy" id="1576542"/>
    <lineage>
        <taxon>Eukaryota</taxon>
        <taxon>Fungi</taxon>
        <taxon>Dikarya</taxon>
        <taxon>Ascomycota</taxon>
        <taxon>Pezizomycotina</taxon>
        <taxon>Sordariomycetes</taxon>
        <taxon>Hypocreomycetidae</taxon>
        <taxon>Hypocreales</taxon>
        <taxon>Nectriaceae</taxon>
        <taxon>Thelonectria</taxon>
    </lineage>
</organism>
<accession>A0A9P8VW60</accession>
<proteinExistence type="predicted"/>
<comment type="caution">
    <text evidence="1">The sequence shown here is derived from an EMBL/GenBank/DDBJ whole genome shotgun (WGS) entry which is preliminary data.</text>
</comment>
<evidence type="ECO:0008006" key="3">
    <source>
        <dbReference type="Google" id="ProtNLM"/>
    </source>
</evidence>
<evidence type="ECO:0000313" key="2">
    <source>
        <dbReference type="Proteomes" id="UP000777438"/>
    </source>
</evidence>
<sequence length="147" mass="16495">LQSCIPLDDGPLAVSALPTQPPGAIRHLPPEITGEILLGLDIPILMKFRCTNRQATRAVDSLVIYQVLKKYLPDVLRTILLIHADKFDLRQLGKTIQRSRCSECKGFGSHLDLSTCHHICHKCFDNRPEFLLIDSTVMIKRTKGPNN</sequence>
<dbReference type="EMBL" id="JAGPYM010000028">
    <property type="protein sequence ID" value="KAH6879818.1"/>
    <property type="molecule type" value="Genomic_DNA"/>
</dbReference>
<gene>
    <name evidence="1" type="ORF">B0T10DRAFT_370904</name>
</gene>
<keyword evidence="2" id="KW-1185">Reference proteome</keyword>
<reference evidence="1 2" key="1">
    <citation type="journal article" date="2021" name="Nat. Commun.">
        <title>Genetic determinants of endophytism in the Arabidopsis root mycobiome.</title>
        <authorList>
            <person name="Mesny F."/>
            <person name="Miyauchi S."/>
            <person name="Thiergart T."/>
            <person name="Pickel B."/>
            <person name="Atanasova L."/>
            <person name="Karlsson M."/>
            <person name="Huettel B."/>
            <person name="Barry K.W."/>
            <person name="Haridas S."/>
            <person name="Chen C."/>
            <person name="Bauer D."/>
            <person name="Andreopoulos W."/>
            <person name="Pangilinan J."/>
            <person name="LaButti K."/>
            <person name="Riley R."/>
            <person name="Lipzen A."/>
            <person name="Clum A."/>
            <person name="Drula E."/>
            <person name="Henrissat B."/>
            <person name="Kohler A."/>
            <person name="Grigoriev I.V."/>
            <person name="Martin F.M."/>
            <person name="Hacquard S."/>
        </authorList>
    </citation>
    <scope>NUCLEOTIDE SEQUENCE [LARGE SCALE GENOMIC DNA]</scope>
    <source>
        <strain evidence="1 2">MPI-CAGE-CH-0241</strain>
    </source>
</reference>